<comment type="similarity">
    <text evidence="2">Belongs to the bacterial solute-binding protein SsuA/TauA family.</text>
</comment>
<evidence type="ECO:0000313" key="5">
    <source>
        <dbReference type="EMBL" id="RST95752.1"/>
    </source>
</evidence>
<dbReference type="RefSeq" id="WP_126779577.1">
    <property type="nucleotide sequence ID" value="NZ_NGJU01000009.1"/>
</dbReference>
<dbReference type="Proteomes" id="UP000287239">
    <property type="component" value="Unassembled WGS sequence"/>
</dbReference>
<organism evidence="5 6">
    <name type="scientific">Vagococcus salmoninarum</name>
    <dbReference type="NCBI Taxonomy" id="2739"/>
    <lineage>
        <taxon>Bacteria</taxon>
        <taxon>Bacillati</taxon>
        <taxon>Bacillota</taxon>
        <taxon>Bacilli</taxon>
        <taxon>Lactobacillales</taxon>
        <taxon>Enterococcaceae</taxon>
        <taxon>Vagococcus</taxon>
    </lineage>
</organism>
<dbReference type="GO" id="GO:0042597">
    <property type="term" value="C:periplasmic space"/>
    <property type="evidence" value="ECO:0007669"/>
    <property type="project" value="UniProtKB-SubCell"/>
</dbReference>
<keyword evidence="6" id="KW-1185">Reference proteome</keyword>
<accession>A0A429ZPX4</accession>
<dbReference type="GeneID" id="98568154"/>
<dbReference type="OrthoDB" id="9815602at2"/>
<comment type="caution">
    <text evidence="5">The sequence shown here is derived from an EMBL/GenBank/DDBJ whole genome shotgun (WGS) entry which is preliminary data.</text>
</comment>
<dbReference type="EMBL" id="NGJU01000009">
    <property type="protein sequence ID" value="RST95752.1"/>
    <property type="molecule type" value="Genomic_DNA"/>
</dbReference>
<dbReference type="GO" id="GO:0042918">
    <property type="term" value="P:alkanesulfonate transmembrane transport"/>
    <property type="evidence" value="ECO:0007669"/>
    <property type="project" value="TreeGrafter"/>
</dbReference>
<dbReference type="SUPFAM" id="SSF53850">
    <property type="entry name" value="Periplasmic binding protein-like II"/>
    <property type="match status" value="1"/>
</dbReference>
<dbReference type="Gene3D" id="3.40.190.10">
    <property type="entry name" value="Periplasmic binding protein-like II"/>
    <property type="match status" value="2"/>
</dbReference>
<dbReference type="PANTHER" id="PTHR30024">
    <property type="entry name" value="ALIPHATIC SULFONATES-BINDING PROTEIN-RELATED"/>
    <property type="match status" value="1"/>
</dbReference>
<name>A0A429ZPX4_9ENTE</name>
<protein>
    <recommendedName>
        <fullName evidence="4">SsuA/THI5-like domain-containing protein</fullName>
    </recommendedName>
</protein>
<comment type="subcellular location">
    <subcellularLocation>
        <location evidence="1">Periplasm</location>
    </subcellularLocation>
</comment>
<evidence type="ECO:0000313" key="6">
    <source>
        <dbReference type="Proteomes" id="UP000287239"/>
    </source>
</evidence>
<dbReference type="Pfam" id="PF09084">
    <property type="entry name" value="NMT1"/>
    <property type="match status" value="1"/>
</dbReference>
<sequence>MSKIKGQVMVLGFLCLSLFLVSGCDSNNKQGADQEYPKEVRIGIIRVPNDKQVAIAENYFSTYFDELGISQKFVFFDSGVAANQAFASGSIDFAEMGYTNGVVALGSDLPVKLIWLHEIIGSSEGLVVQGETEIRQVADLVGKKIATPFSSTAHYSLLNSLKEAGIADQVTLLDMQTSEIVAAWERGDIDGAYTWEPTLSVLKEKGQVIIDSQELAAAGYLTANIELVHENFAKKYPELVTSYLDILNQGVQLYQKEPKKAGKAAAKALDITETEALAQMAGTRWLTKEEQLQEGFLGTQEKPGAFSQVFLETAEFLKDQGVLAEVPTSAAINQFIDTSYLEATLK</sequence>
<evidence type="ECO:0000259" key="4">
    <source>
        <dbReference type="Pfam" id="PF09084"/>
    </source>
</evidence>
<dbReference type="InterPro" id="IPR015168">
    <property type="entry name" value="SsuA/THI5"/>
</dbReference>
<evidence type="ECO:0000256" key="2">
    <source>
        <dbReference type="ARBA" id="ARBA00010742"/>
    </source>
</evidence>
<gene>
    <name evidence="5" type="ORF">CBF35_07215</name>
</gene>
<evidence type="ECO:0000256" key="1">
    <source>
        <dbReference type="ARBA" id="ARBA00004418"/>
    </source>
</evidence>
<dbReference type="PANTHER" id="PTHR30024:SF47">
    <property type="entry name" value="TAURINE-BINDING PERIPLASMIC PROTEIN"/>
    <property type="match status" value="1"/>
</dbReference>
<reference evidence="5 6" key="1">
    <citation type="submission" date="2017-05" db="EMBL/GenBank/DDBJ databases">
        <title>Vagococcus spp. assemblies.</title>
        <authorList>
            <person name="Gulvik C.A."/>
        </authorList>
    </citation>
    <scope>NUCLEOTIDE SEQUENCE [LARGE SCALE GENOMIC DNA]</scope>
    <source>
        <strain evidence="5 6">NCFB 2777</strain>
    </source>
</reference>
<evidence type="ECO:0000256" key="3">
    <source>
        <dbReference type="ARBA" id="ARBA00022729"/>
    </source>
</evidence>
<proteinExistence type="inferred from homology"/>
<keyword evidence="3" id="KW-0732">Signal</keyword>
<feature type="domain" description="SsuA/THI5-like" evidence="4">
    <location>
        <begin position="63"/>
        <end position="261"/>
    </location>
</feature>
<dbReference type="AlphaFoldDB" id="A0A429ZPX4"/>
<dbReference type="PROSITE" id="PS51257">
    <property type="entry name" value="PROKAR_LIPOPROTEIN"/>
    <property type="match status" value="1"/>
</dbReference>